<protein>
    <recommendedName>
        <fullName evidence="3">DUF6777 domain-containing protein</fullName>
    </recommendedName>
</protein>
<gene>
    <name evidence="4" type="ORF">J5X75_30690</name>
</gene>
<dbReference type="InterPro" id="IPR046704">
    <property type="entry name" value="DUF6777"/>
</dbReference>
<evidence type="ECO:0000256" key="2">
    <source>
        <dbReference type="SAM" id="SignalP"/>
    </source>
</evidence>
<dbReference type="RefSeq" id="WP_208471032.1">
    <property type="nucleotide sequence ID" value="NZ_JAGFNS010000024.1"/>
</dbReference>
<feature type="chain" id="PRO_5045677777" description="DUF6777 domain-containing protein" evidence="2">
    <location>
        <begin position="30"/>
        <end position="308"/>
    </location>
</feature>
<keyword evidence="5" id="KW-1185">Reference proteome</keyword>
<reference evidence="4 5" key="1">
    <citation type="submission" date="2021-03" db="EMBL/GenBank/DDBJ databases">
        <title>Actinoplanes flavus sp. nov., a novel actinomycete isolated from Coconut Palm rhizosphere soil.</title>
        <authorList>
            <person name="Luo X."/>
        </authorList>
    </citation>
    <scope>NUCLEOTIDE SEQUENCE [LARGE SCALE GENOMIC DNA]</scope>
    <source>
        <strain evidence="4 5">NEAU-H7</strain>
    </source>
</reference>
<dbReference type="Proteomes" id="UP000679690">
    <property type="component" value="Unassembled WGS sequence"/>
</dbReference>
<feature type="signal peptide" evidence="2">
    <location>
        <begin position="1"/>
        <end position="29"/>
    </location>
</feature>
<sequence>MRSLPGIRYQAAAVAALMVCIATVSGGCAQRVAVQALARGVPAAAAFFDLGLDADADVGAVTALMGGTRNGDQPGLYGGSRNRKRCAKKKLAQFLEDPANRKKARAWADVQGIEVDRIDDFVEDLTPVLLRNDTLVKNYDYRNGRADGFDALLEAGIAVLVDRFGRPVVKCNCGNPLGTFEHDPDDITVSFTGRNKKWKTHRPEKVVKVEPAAGRRAVSAYELVDVDNADAGLERRAGTDGDQDSPLPDDPGGEDAAGPAPTVTDMPTESPDPVEETSGPPVETSAVEPTTTTEPTGEPAGGSPAPTS</sequence>
<keyword evidence="2" id="KW-0732">Signal</keyword>
<dbReference type="PROSITE" id="PS51257">
    <property type="entry name" value="PROKAR_LIPOPROTEIN"/>
    <property type="match status" value="1"/>
</dbReference>
<proteinExistence type="predicted"/>
<evidence type="ECO:0000313" key="5">
    <source>
        <dbReference type="Proteomes" id="UP000679690"/>
    </source>
</evidence>
<name>A0ABS3UTG4_9ACTN</name>
<feature type="domain" description="DUF6777" evidence="3">
    <location>
        <begin position="70"/>
        <end position="230"/>
    </location>
</feature>
<accession>A0ABS3UTG4</accession>
<feature type="region of interest" description="Disordered" evidence="1">
    <location>
        <begin position="234"/>
        <end position="308"/>
    </location>
</feature>
<evidence type="ECO:0000259" key="3">
    <source>
        <dbReference type="Pfam" id="PF20568"/>
    </source>
</evidence>
<dbReference type="EMBL" id="JAGFNS010000024">
    <property type="protein sequence ID" value="MBO3741883.1"/>
    <property type="molecule type" value="Genomic_DNA"/>
</dbReference>
<dbReference type="Pfam" id="PF20568">
    <property type="entry name" value="DUF6777"/>
    <property type="match status" value="1"/>
</dbReference>
<feature type="compositionally biased region" description="Low complexity" evidence="1">
    <location>
        <begin position="280"/>
        <end position="308"/>
    </location>
</feature>
<evidence type="ECO:0000256" key="1">
    <source>
        <dbReference type="SAM" id="MobiDB-lite"/>
    </source>
</evidence>
<comment type="caution">
    <text evidence="4">The sequence shown here is derived from an EMBL/GenBank/DDBJ whole genome shotgun (WGS) entry which is preliminary data.</text>
</comment>
<evidence type="ECO:0000313" key="4">
    <source>
        <dbReference type="EMBL" id="MBO3741883.1"/>
    </source>
</evidence>
<organism evidence="4 5">
    <name type="scientific">Actinoplanes flavus</name>
    <dbReference type="NCBI Taxonomy" id="2820290"/>
    <lineage>
        <taxon>Bacteria</taxon>
        <taxon>Bacillati</taxon>
        <taxon>Actinomycetota</taxon>
        <taxon>Actinomycetes</taxon>
        <taxon>Micromonosporales</taxon>
        <taxon>Micromonosporaceae</taxon>
        <taxon>Actinoplanes</taxon>
    </lineage>
</organism>